<feature type="domain" description="Radical SAM core" evidence="3">
    <location>
        <begin position="1"/>
        <end position="233"/>
    </location>
</feature>
<evidence type="ECO:0000259" key="3">
    <source>
        <dbReference type="PROSITE" id="PS51918"/>
    </source>
</evidence>
<dbReference type="GO" id="GO:0005737">
    <property type="term" value="C:cytoplasm"/>
    <property type="evidence" value="ECO:0007669"/>
    <property type="project" value="UniProtKB-SubCell"/>
</dbReference>
<dbReference type="InterPro" id="IPR006638">
    <property type="entry name" value="Elp3/MiaA/NifB-like_rSAM"/>
</dbReference>
<keyword evidence="4" id="KW-0560">Oxidoreductase</keyword>
<keyword evidence="2" id="KW-0349">Heme</keyword>
<accession>A0A484HEW1</accession>
<dbReference type="GO" id="GO:0046872">
    <property type="term" value="F:metal ion binding"/>
    <property type="evidence" value="ECO:0007669"/>
    <property type="project" value="UniProtKB-UniRule"/>
</dbReference>
<proteinExistence type="inferred from homology"/>
<reference evidence="4" key="1">
    <citation type="submission" date="2019-01" db="EMBL/GenBank/DDBJ databases">
        <authorList>
            <consortium name="Genoscope - CEA"/>
            <person name="William W."/>
        </authorList>
    </citation>
    <scope>NUCLEOTIDE SEQUENCE</scope>
    <source>
        <strain evidence="4">CR-1</strain>
    </source>
</reference>
<organism evidence="4">
    <name type="scientific">uncultured Desulfobacteraceae bacterium</name>
    <dbReference type="NCBI Taxonomy" id="218296"/>
    <lineage>
        <taxon>Bacteria</taxon>
        <taxon>Pseudomonadati</taxon>
        <taxon>Thermodesulfobacteriota</taxon>
        <taxon>Desulfobacteria</taxon>
        <taxon>Desulfobacterales</taxon>
        <taxon>Desulfobacteraceae</taxon>
        <taxon>environmental samples</taxon>
    </lineage>
</organism>
<dbReference type="PANTHER" id="PTHR13932:SF5">
    <property type="entry name" value="RADICAL S-ADENOSYL METHIONINE DOMAIN-CONTAINING PROTEIN 1, MITOCHONDRIAL"/>
    <property type="match status" value="1"/>
</dbReference>
<dbReference type="AlphaFoldDB" id="A0A484HEW1"/>
<dbReference type="InterPro" id="IPR010723">
    <property type="entry name" value="HemN_C"/>
</dbReference>
<evidence type="ECO:0000313" key="4">
    <source>
        <dbReference type="EMBL" id="VEN73738.1"/>
    </source>
</evidence>
<dbReference type="SUPFAM" id="SSF102114">
    <property type="entry name" value="Radical SAM enzymes"/>
    <property type="match status" value="1"/>
</dbReference>
<dbReference type="InterPro" id="IPR004559">
    <property type="entry name" value="HemW-like"/>
</dbReference>
<sequence>MREKADAGLYIHVPFCVKKCPYCDFFSSTDLSGMGEFSRALIREMETRRNPARFDTLYIGGGTPSLLKPAFLEAVRDSVFKIFRMDPDAEITMEINPGTVDFERLTFFKSLGVNRLSVGVQSFSDDILKFLGRIHTAADAEKTIEWARAAGFENISLDLIYGIPGQTPAGWLQTLEHAAKREPSHLSCYTLTYEAGTKMEARRQKGVFRPLSEKIVTRMCKTGVRRLERLGFSRYEISSFSRPGRMSRHNIKYWSGAPYVGLGPSAHSYAGGERSWNPKSLGRYLRDLRQGRAPAAGKERLTQAQKMTEFFYLALRQSRGIDVHAFKRRFRLDFYPSFKRPVSLLIENGLARKGKDRFALTLDGALLLDSAAGLFVEEAEKFD</sequence>
<dbReference type="SFLD" id="SFLDF00288">
    <property type="entry name" value="HemN-like__clustered_with_nucl"/>
    <property type="match status" value="1"/>
</dbReference>
<keyword evidence="2" id="KW-0479">Metal-binding</keyword>
<protein>
    <recommendedName>
        <fullName evidence="2">Heme chaperone HemW</fullName>
    </recommendedName>
</protein>
<keyword evidence="2" id="KW-0408">Iron</keyword>
<comment type="similarity">
    <text evidence="1">Belongs to the anaerobic coproporphyrinogen-III oxidase family. HemW subfamily.</text>
</comment>
<comment type="subcellular location">
    <subcellularLocation>
        <location evidence="2">Cytoplasm</location>
    </subcellularLocation>
</comment>
<dbReference type="Pfam" id="PF04055">
    <property type="entry name" value="Radical_SAM"/>
    <property type="match status" value="1"/>
</dbReference>
<dbReference type="InterPro" id="IPR058240">
    <property type="entry name" value="rSAM_sf"/>
</dbReference>
<dbReference type="GO" id="GO:0051539">
    <property type="term" value="F:4 iron, 4 sulfur cluster binding"/>
    <property type="evidence" value="ECO:0007669"/>
    <property type="project" value="UniProtKB-UniRule"/>
</dbReference>
<evidence type="ECO:0000256" key="1">
    <source>
        <dbReference type="ARBA" id="ARBA00006100"/>
    </source>
</evidence>
<dbReference type="Pfam" id="PF06969">
    <property type="entry name" value="HemN_C"/>
    <property type="match status" value="1"/>
</dbReference>
<keyword evidence="2" id="KW-0143">Chaperone</keyword>
<comment type="function">
    <text evidence="2">Probably acts as a heme chaperone, transferring heme to an unknown acceptor. Binds one molecule of heme per monomer, possibly covalently. Binds 1 [4Fe-4S] cluster. The cluster is coordinated with 3 cysteines and an exchangeable S-adenosyl-L-methionine.</text>
</comment>
<dbReference type="InterPro" id="IPR034505">
    <property type="entry name" value="Coproporphyrinogen-III_oxidase"/>
</dbReference>
<dbReference type="PANTHER" id="PTHR13932">
    <property type="entry name" value="COPROPORPHYRINIGEN III OXIDASE"/>
    <property type="match status" value="1"/>
</dbReference>
<keyword evidence="2" id="KW-0949">S-adenosyl-L-methionine</keyword>
<dbReference type="SFLD" id="SFLDS00029">
    <property type="entry name" value="Radical_SAM"/>
    <property type="match status" value="1"/>
</dbReference>
<dbReference type="CDD" id="cd01335">
    <property type="entry name" value="Radical_SAM"/>
    <property type="match status" value="1"/>
</dbReference>
<dbReference type="NCBIfam" id="TIGR00539">
    <property type="entry name" value="hemN_rel"/>
    <property type="match status" value="1"/>
</dbReference>
<dbReference type="GO" id="GO:0004109">
    <property type="term" value="F:coproporphyrinogen oxidase activity"/>
    <property type="evidence" value="ECO:0007669"/>
    <property type="project" value="InterPro"/>
</dbReference>
<dbReference type="SFLD" id="SFLDG01065">
    <property type="entry name" value="anaerobic_coproporphyrinogen-I"/>
    <property type="match status" value="1"/>
</dbReference>
<keyword evidence="2" id="KW-0004">4Fe-4S</keyword>
<dbReference type="PROSITE" id="PS51918">
    <property type="entry name" value="RADICAL_SAM"/>
    <property type="match status" value="1"/>
</dbReference>
<gene>
    <name evidence="4" type="ORF">EPICR_20207</name>
</gene>
<evidence type="ECO:0000256" key="2">
    <source>
        <dbReference type="RuleBase" id="RU364116"/>
    </source>
</evidence>
<dbReference type="Gene3D" id="3.30.750.200">
    <property type="match status" value="1"/>
</dbReference>
<keyword evidence="2" id="KW-0411">Iron-sulfur</keyword>
<dbReference type="SMART" id="SM00729">
    <property type="entry name" value="Elp3"/>
    <property type="match status" value="1"/>
</dbReference>
<dbReference type="SFLD" id="SFLDG01082">
    <property type="entry name" value="B12-binding_domain_containing"/>
    <property type="match status" value="1"/>
</dbReference>
<name>A0A484HEW1_9BACT</name>
<dbReference type="GO" id="GO:0006779">
    <property type="term" value="P:porphyrin-containing compound biosynthetic process"/>
    <property type="evidence" value="ECO:0007669"/>
    <property type="project" value="InterPro"/>
</dbReference>
<dbReference type="InterPro" id="IPR007197">
    <property type="entry name" value="rSAM"/>
</dbReference>
<dbReference type="SFLD" id="SFLDF00562">
    <property type="entry name" value="HemN-like__clustered_with_heat"/>
    <property type="match status" value="1"/>
</dbReference>
<dbReference type="EMBL" id="CAACVI010000012">
    <property type="protein sequence ID" value="VEN73738.1"/>
    <property type="molecule type" value="Genomic_DNA"/>
</dbReference>
<keyword evidence="2" id="KW-0963">Cytoplasm</keyword>